<dbReference type="Proteomes" id="UP001501195">
    <property type="component" value="Unassembled WGS sequence"/>
</dbReference>
<protein>
    <recommendedName>
        <fullName evidence="4">Energy transducer TonB</fullName>
    </recommendedName>
</protein>
<name>A0ABP9HJ21_9ACTN</name>
<gene>
    <name evidence="2" type="ORF">GCM10023225_11570</name>
</gene>
<accession>A0ABP9HJ21</accession>
<sequence>MTTAPIHHQAPALHTTGPVRRVPVPVCDPPLAGEPGAATSWGSHVSPGQGVLAISLGGPRRGFDESFAAPQPTTTRDLPATDQWCRRYVQVLLEVLAGQRPATQLLRWSSTDVYAALQKRAALSARLRLGTAPTRPPAVLSLRSCAPRDGVSEAAAVVRDGGRVRAVALRLEGWDGRWRVTALEMG</sequence>
<evidence type="ECO:0008006" key="4">
    <source>
        <dbReference type="Google" id="ProtNLM"/>
    </source>
</evidence>
<evidence type="ECO:0000256" key="1">
    <source>
        <dbReference type="SAM" id="MobiDB-lite"/>
    </source>
</evidence>
<evidence type="ECO:0000313" key="3">
    <source>
        <dbReference type="Proteomes" id="UP001501195"/>
    </source>
</evidence>
<comment type="caution">
    <text evidence="2">The sequence shown here is derived from an EMBL/GenBank/DDBJ whole genome shotgun (WGS) entry which is preliminary data.</text>
</comment>
<dbReference type="Pfam" id="PF20060">
    <property type="entry name" value="DUF6459"/>
    <property type="match status" value="1"/>
</dbReference>
<keyword evidence="3" id="KW-1185">Reference proteome</keyword>
<reference evidence="3" key="1">
    <citation type="journal article" date="2019" name="Int. J. Syst. Evol. Microbiol.">
        <title>The Global Catalogue of Microorganisms (GCM) 10K type strain sequencing project: providing services to taxonomists for standard genome sequencing and annotation.</title>
        <authorList>
            <consortium name="The Broad Institute Genomics Platform"/>
            <consortium name="The Broad Institute Genome Sequencing Center for Infectious Disease"/>
            <person name="Wu L."/>
            <person name="Ma J."/>
        </authorList>
    </citation>
    <scope>NUCLEOTIDE SEQUENCE [LARGE SCALE GENOMIC DNA]</scope>
    <source>
        <strain evidence="3">JCM 18126</strain>
    </source>
</reference>
<feature type="region of interest" description="Disordered" evidence="1">
    <location>
        <begin position="1"/>
        <end position="21"/>
    </location>
</feature>
<dbReference type="InterPro" id="IPR045596">
    <property type="entry name" value="DUF6459"/>
</dbReference>
<dbReference type="EMBL" id="BAABIL010000146">
    <property type="protein sequence ID" value="GAA4971513.1"/>
    <property type="molecule type" value="Genomic_DNA"/>
</dbReference>
<evidence type="ECO:0000313" key="2">
    <source>
        <dbReference type="EMBL" id="GAA4971513.1"/>
    </source>
</evidence>
<organism evidence="2 3">
    <name type="scientific">Kineococcus glutinatus</name>
    <dbReference type="NCBI Taxonomy" id="1070872"/>
    <lineage>
        <taxon>Bacteria</taxon>
        <taxon>Bacillati</taxon>
        <taxon>Actinomycetota</taxon>
        <taxon>Actinomycetes</taxon>
        <taxon>Kineosporiales</taxon>
        <taxon>Kineosporiaceae</taxon>
        <taxon>Kineococcus</taxon>
    </lineage>
</organism>
<dbReference type="RefSeq" id="WP_345711440.1">
    <property type="nucleotide sequence ID" value="NZ_BAABIL010000146.1"/>
</dbReference>
<proteinExistence type="predicted"/>